<evidence type="ECO:0000259" key="1">
    <source>
        <dbReference type="PROSITE" id="PS50995"/>
    </source>
</evidence>
<dbReference type="Pfam" id="PF01047">
    <property type="entry name" value="MarR"/>
    <property type="match status" value="1"/>
</dbReference>
<keyword evidence="2" id="KW-0238">DNA-binding</keyword>
<comment type="caution">
    <text evidence="2">The sequence shown here is derived from an EMBL/GenBank/DDBJ whole genome shotgun (WGS) entry which is preliminary data.</text>
</comment>
<feature type="domain" description="HTH marR-type" evidence="1">
    <location>
        <begin position="9"/>
        <end position="147"/>
    </location>
</feature>
<organism evidence="2 3">
    <name type="scientific">Amycolatopsis lexingtonensis</name>
    <dbReference type="NCBI Taxonomy" id="218822"/>
    <lineage>
        <taxon>Bacteria</taxon>
        <taxon>Bacillati</taxon>
        <taxon>Actinomycetota</taxon>
        <taxon>Actinomycetes</taxon>
        <taxon>Pseudonocardiales</taxon>
        <taxon>Pseudonocardiaceae</taxon>
        <taxon>Amycolatopsis</taxon>
    </lineage>
</organism>
<accession>A0ABR9HT49</accession>
<proteinExistence type="predicted"/>
<keyword evidence="3" id="KW-1185">Reference proteome</keyword>
<dbReference type="InterPro" id="IPR036390">
    <property type="entry name" value="WH_DNA-bd_sf"/>
</dbReference>
<dbReference type="RefSeq" id="WP_086856822.1">
    <property type="nucleotide sequence ID" value="NZ_JADBEG010000001.1"/>
</dbReference>
<gene>
    <name evidence="2" type="ORF">H4696_001197</name>
</gene>
<dbReference type="SMART" id="SM00347">
    <property type="entry name" value="HTH_MARR"/>
    <property type="match status" value="1"/>
</dbReference>
<sequence>MNEDTADPSAALAAGLDLAVQRFRARLRVEGLRLPVPWTRSQLVALDRIVRGTAVTTSELAAAEHMRPQSMAQIVSALEREGLIERRPDTADARRSLIEPTAKGREAVRTASALRNTWLADALDQELTGEERDLVPKLIEILDRLSATRTVRSRPAAPEER</sequence>
<dbReference type="PANTHER" id="PTHR39515">
    <property type="entry name" value="CONSERVED PROTEIN"/>
    <property type="match status" value="1"/>
</dbReference>
<protein>
    <submittedName>
        <fullName evidence="2">DNA-binding MarR family transcriptional regulator</fullName>
    </submittedName>
</protein>
<evidence type="ECO:0000313" key="3">
    <source>
        <dbReference type="Proteomes" id="UP000631670"/>
    </source>
</evidence>
<dbReference type="Gene3D" id="1.10.287.100">
    <property type="match status" value="1"/>
</dbReference>
<evidence type="ECO:0000313" key="2">
    <source>
        <dbReference type="EMBL" id="MBE1494097.1"/>
    </source>
</evidence>
<dbReference type="SUPFAM" id="SSF46785">
    <property type="entry name" value="Winged helix' DNA-binding domain"/>
    <property type="match status" value="1"/>
</dbReference>
<dbReference type="GO" id="GO:0003677">
    <property type="term" value="F:DNA binding"/>
    <property type="evidence" value="ECO:0007669"/>
    <property type="project" value="UniProtKB-KW"/>
</dbReference>
<dbReference type="Gene3D" id="1.10.10.10">
    <property type="entry name" value="Winged helix-like DNA-binding domain superfamily/Winged helix DNA-binding domain"/>
    <property type="match status" value="1"/>
</dbReference>
<dbReference type="PROSITE" id="PS50995">
    <property type="entry name" value="HTH_MARR_2"/>
    <property type="match status" value="1"/>
</dbReference>
<dbReference type="PANTHER" id="PTHR39515:SF2">
    <property type="entry name" value="HTH-TYPE TRANSCRIPTIONAL REGULATOR RV0880"/>
    <property type="match status" value="1"/>
</dbReference>
<dbReference type="EMBL" id="JADBEG010000001">
    <property type="protein sequence ID" value="MBE1494097.1"/>
    <property type="molecule type" value="Genomic_DNA"/>
</dbReference>
<dbReference type="InterPro" id="IPR052526">
    <property type="entry name" value="HTH-type_Bedaq_tolerance"/>
</dbReference>
<reference evidence="2 3" key="1">
    <citation type="submission" date="2020-10" db="EMBL/GenBank/DDBJ databases">
        <title>Sequencing the genomes of 1000 actinobacteria strains.</title>
        <authorList>
            <person name="Klenk H.-P."/>
        </authorList>
    </citation>
    <scope>NUCLEOTIDE SEQUENCE [LARGE SCALE GENOMIC DNA]</scope>
    <source>
        <strain evidence="2 3">DSM 44653</strain>
    </source>
</reference>
<dbReference type="InterPro" id="IPR036388">
    <property type="entry name" value="WH-like_DNA-bd_sf"/>
</dbReference>
<dbReference type="InterPro" id="IPR000835">
    <property type="entry name" value="HTH_MarR-typ"/>
</dbReference>
<dbReference type="Proteomes" id="UP000631670">
    <property type="component" value="Unassembled WGS sequence"/>
</dbReference>
<name>A0ABR9HT49_9PSEU</name>